<organism evidence="2 3">
    <name type="scientific">Orbilia blumenaviensis</name>
    <dbReference type="NCBI Taxonomy" id="1796055"/>
    <lineage>
        <taxon>Eukaryota</taxon>
        <taxon>Fungi</taxon>
        <taxon>Dikarya</taxon>
        <taxon>Ascomycota</taxon>
        <taxon>Pezizomycotina</taxon>
        <taxon>Orbiliomycetes</taxon>
        <taxon>Orbiliales</taxon>
        <taxon>Orbiliaceae</taxon>
        <taxon>Orbilia</taxon>
    </lineage>
</organism>
<feature type="compositionally biased region" description="Pro residues" evidence="1">
    <location>
        <begin position="943"/>
        <end position="956"/>
    </location>
</feature>
<accession>A0AAV9V143</accession>
<feature type="region of interest" description="Disordered" evidence="1">
    <location>
        <begin position="928"/>
        <end position="990"/>
    </location>
</feature>
<evidence type="ECO:0000313" key="2">
    <source>
        <dbReference type="EMBL" id="KAK6352437.1"/>
    </source>
</evidence>
<dbReference type="EMBL" id="JAVHNS010000006">
    <property type="protein sequence ID" value="KAK6352437.1"/>
    <property type="molecule type" value="Genomic_DNA"/>
</dbReference>
<protein>
    <submittedName>
        <fullName evidence="2">Uncharacterized protein</fullName>
    </submittedName>
</protein>
<reference evidence="2 3" key="1">
    <citation type="submission" date="2019-10" db="EMBL/GenBank/DDBJ databases">
        <authorList>
            <person name="Palmer J.M."/>
        </authorList>
    </citation>
    <scope>NUCLEOTIDE SEQUENCE [LARGE SCALE GENOMIC DNA]</scope>
    <source>
        <strain evidence="2 3">TWF730</strain>
    </source>
</reference>
<proteinExistence type="predicted"/>
<evidence type="ECO:0000313" key="3">
    <source>
        <dbReference type="Proteomes" id="UP001373714"/>
    </source>
</evidence>
<sequence length="1165" mass="131185">MHPPPKRRFAKPISSPRYLTLRHARETLKSQESQNTNQVASSTPLKAGWEQLFSSHIPGLTAGNYLLKAKQDIEKVLGSSDSLVKETEPQEFEVLAPRYTLPPDCIYSVYPPQGQSARPEILPHVVLNDSMLAWERIVSDKTQVPDYQINRVPWLICVAFTADELKLEENEIESIFSKTSIAKKARQTQTYGVDVPISDLKTLAATDSKVTLPISDNAQAVDPSTSLIFLKLDLFNSLFTTYDKNGGPQGQGTLTAQDRQDVSRYRFLAHVRRLNPKGMAYADMSDESADRDFGILVSHRTGPLAKTQPTSVVVHLLSIEGVEKMGYPVKGKDRVGMVSLYSWTYTCLPPTSFSIQDSFAKIAANTALLRAEPPAPKPKEEPTPAQIEVRKRLTDGYSMVKYYLQTGEESVALMKGPLVPTVVEYPMKQLPSESNTGVNLQILDQKLGLLDITYSAAWQLGRTIGMSDQAFAPALGRVRKLISQIAVNGTKVGVLRKHGILYKSKEDLIAGLADSVERLNNISKVESTAATDARSRWHPRENHLADLSFSKLGATQDLKSELDAAALLVASSPVDGSAPKDYPPYNEHNIPYSPDWAVVLRFILDLYDLHKVPAHYLLTSPSHLPAESIRFFYIDRNWVDCLIDGALALANDADDERDLVRLSIKQAIIRYFKTPLSPGGTNLPPVAVYGFLMRSAVVTQYPDLKVDSNEKPDESQTPYLLRHQIWANDIMIGFFSDTPATKHLTSLTFTQPPHQQCFTAAKELLIDKATISYKRIYTRSDPEKDPLRRKALIDIKLSRDAPDPSKGLLFLWGNIEGQDDIRTLNINYMAQNLWEYLNGPLHIDPITKTKWFDTEHPSSSMMGFQLNDPCWQLVVEWPEERKCPEYLGIRCGQPRLRVLEFAPTPKTSYVPQALSTYQQRQRFARREKLRPYPHQTGRLPSLPVKPAPQTPRPSTPKSPTTPTTPFSPWVPIDHPLERLTTGSPQADDDTRITAPQWLCRFSPASDPQATAIPMYPWQQDIIFAITYYRYEDDYLFEELLVSIPMNNPNEPSLAKEYLGQGTTMLSNLRFFVRPYYDDETNSLVMKIIPRSSKAYPVAKIKDLSFMLSGIVVSKFPVDPPDGTQDIKVTFSWKLQHQAVVTYSVPLKLQYYKDDDGDHEDEEVDE</sequence>
<gene>
    <name evidence="2" type="ORF">TWF730_009263</name>
</gene>
<keyword evidence="3" id="KW-1185">Reference proteome</keyword>
<dbReference type="AlphaFoldDB" id="A0AAV9V143"/>
<comment type="caution">
    <text evidence="2">The sequence shown here is derived from an EMBL/GenBank/DDBJ whole genome shotgun (WGS) entry which is preliminary data.</text>
</comment>
<name>A0AAV9V143_9PEZI</name>
<feature type="compositionally biased region" description="Low complexity" evidence="1">
    <location>
        <begin position="957"/>
        <end position="971"/>
    </location>
</feature>
<evidence type="ECO:0000256" key="1">
    <source>
        <dbReference type="SAM" id="MobiDB-lite"/>
    </source>
</evidence>
<dbReference type="Proteomes" id="UP001373714">
    <property type="component" value="Unassembled WGS sequence"/>
</dbReference>